<dbReference type="OrthoDB" id="7939950at2"/>
<evidence type="ECO:0000313" key="2">
    <source>
        <dbReference type="Proteomes" id="UP000199495"/>
    </source>
</evidence>
<dbReference type="Pfam" id="PF10098">
    <property type="entry name" value="DUF2336"/>
    <property type="match status" value="1"/>
</dbReference>
<evidence type="ECO:0000313" key="1">
    <source>
        <dbReference type="EMBL" id="SDG37966.1"/>
    </source>
</evidence>
<protein>
    <recommendedName>
        <fullName evidence="3">DUF2336 domain-containing protein</fullName>
    </recommendedName>
</protein>
<evidence type="ECO:0008006" key="3">
    <source>
        <dbReference type="Google" id="ProtNLM"/>
    </source>
</evidence>
<accession>A0A1G7TRM8</accession>
<dbReference type="Proteomes" id="UP000199495">
    <property type="component" value="Unassembled WGS sequence"/>
</dbReference>
<dbReference type="STRING" id="440168.SAMN04487974_102302"/>
<name>A0A1G7TRM8_9HYPH</name>
<sequence length="382" mass="41716">MIGFQPYETFQLLIETGGIERANTLLVAACDAYARRSKPSHTETIQFEALVKRLFPTAAPTARARAATILASAPSLSPDLETLVFDNLGSGMLAHLQSARTVSEDVMVRLIEKGDINIVAAIAARPDLTNGVLARLFPVNSRKVYRALAANTAIAPRGAYLSALTRSAEMDHDVATLLARRPDFDAALLTSVFFDLPEDGRVNVLKAFAKRNLPRAPMMRTFEEISIATNEFTGALMKLYSDNRRPKVTRLIHQVTGLDEIRCGEIAHDTSGAALFVVLRAFGCTGYDGLKVLIHATSHDADRSKTLANFARLFEDVSVSAMVYVMSCWRGDVRLSELTKPEYAPFVVPSARTVDKSSQRSGSIGEQAIEALDKLKSIRKAS</sequence>
<keyword evidence="2" id="KW-1185">Reference proteome</keyword>
<dbReference type="EMBL" id="FNCS01000002">
    <property type="protein sequence ID" value="SDG37966.1"/>
    <property type="molecule type" value="Genomic_DNA"/>
</dbReference>
<organism evidence="1 2">
    <name type="scientific">Pelagibacterium luteolum</name>
    <dbReference type="NCBI Taxonomy" id="440168"/>
    <lineage>
        <taxon>Bacteria</taxon>
        <taxon>Pseudomonadati</taxon>
        <taxon>Pseudomonadota</taxon>
        <taxon>Alphaproteobacteria</taxon>
        <taxon>Hyphomicrobiales</taxon>
        <taxon>Devosiaceae</taxon>
        <taxon>Pelagibacterium</taxon>
    </lineage>
</organism>
<reference evidence="1 2" key="1">
    <citation type="submission" date="2016-10" db="EMBL/GenBank/DDBJ databases">
        <authorList>
            <person name="de Groot N.N."/>
        </authorList>
    </citation>
    <scope>NUCLEOTIDE SEQUENCE [LARGE SCALE GENOMIC DNA]</scope>
    <source>
        <strain evidence="1 2">CGMCC 1.10267</strain>
    </source>
</reference>
<dbReference type="AlphaFoldDB" id="A0A1G7TRM8"/>
<gene>
    <name evidence="1" type="ORF">SAMN04487974_102302</name>
</gene>
<dbReference type="RefSeq" id="WP_090593095.1">
    <property type="nucleotide sequence ID" value="NZ_FNCS01000002.1"/>
</dbReference>
<proteinExistence type="predicted"/>
<dbReference type="InterPro" id="IPR019285">
    <property type="entry name" value="DUF2336"/>
</dbReference>